<dbReference type="GO" id="GO:0070916">
    <property type="term" value="C:inositol phosphoceramide synthase complex"/>
    <property type="evidence" value="ECO:0007669"/>
    <property type="project" value="TreeGrafter"/>
</dbReference>
<evidence type="ECO:0000256" key="1">
    <source>
        <dbReference type="SAM" id="Phobius"/>
    </source>
</evidence>
<dbReference type="GO" id="GO:0006673">
    <property type="term" value="P:inositol phosphoceramide metabolic process"/>
    <property type="evidence" value="ECO:0007669"/>
    <property type="project" value="InterPro"/>
</dbReference>
<dbReference type="OrthoDB" id="3338076at2759"/>
<sequence>MNLTHYLPKWLYNVLELLCLPFYISALTSIKKKPENGRKFSLACLVYVIDSVVGVFYTLYFVHFWFANEEVVTNKREFGVDLPVASFTEFADDADYLPEPTSVLSSVSSVVDFGAVATSAVSAVASAAASSMSSGVAASALTSQVIASTVGSSASTPLSGQSQSATREIFMTAIGTIVISVVRFYFTLIMLSFNKALLKQLKVEEQYQRKDEDEERILLGSGVWNRVERVVLEWQNRAKQFMGDMLLSKFNN</sequence>
<dbReference type="GeneID" id="54784263"/>
<keyword evidence="1" id="KW-1133">Transmembrane helix</keyword>
<dbReference type="GO" id="GO:0070917">
    <property type="term" value="F:inositol phosphoceramide synthase regulator activity"/>
    <property type="evidence" value="ECO:0007669"/>
    <property type="project" value="InterPro"/>
</dbReference>
<dbReference type="EMBL" id="SWFT01000163">
    <property type="protein sequence ID" value="KAA8896600.1"/>
    <property type="molecule type" value="Genomic_DNA"/>
</dbReference>
<feature type="transmembrane region" description="Helical" evidence="1">
    <location>
        <begin position="42"/>
        <end position="66"/>
    </location>
</feature>
<dbReference type="OMA" id="CEVIVWF"/>
<gene>
    <name evidence="2" type="ORF">DIURU_005612</name>
</gene>
<dbReference type="Proteomes" id="UP000449547">
    <property type="component" value="Unassembled WGS sequence"/>
</dbReference>
<evidence type="ECO:0000313" key="3">
    <source>
        <dbReference type="Proteomes" id="UP000449547"/>
    </source>
</evidence>
<dbReference type="InterPro" id="IPR013862">
    <property type="entry name" value="Kei1"/>
</dbReference>
<name>A0A642UEU2_DIURU</name>
<evidence type="ECO:0000313" key="2">
    <source>
        <dbReference type="EMBL" id="KAA8896600.1"/>
    </source>
</evidence>
<organism evidence="2 3">
    <name type="scientific">Diutina rugosa</name>
    <name type="common">Yeast</name>
    <name type="synonym">Candida rugosa</name>
    <dbReference type="NCBI Taxonomy" id="5481"/>
    <lineage>
        <taxon>Eukaryota</taxon>
        <taxon>Fungi</taxon>
        <taxon>Dikarya</taxon>
        <taxon>Ascomycota</taxon>
        <taxon>Saccharomycotina</taxon>
        <taxon>Pichiomycetes</taxon>
        <taxon>Debaryomycetaceae</taxon>
        <taxon>Diutina</taxon>
    </lineage>
</organism>
<protein>
    <submittedName>
        <fullName evidence="2">Uncharacterized protein</fullName>
    </submittedName>
</protein>
<dbReference type="VEuPathDB" id="FungiDB:DIURU_005612"/>
<dbReference type="PANTHER" id="PTHR28077">
    <property type="entry name" value="INOSITOL PHOSPHORYLCERAMIDE SYNTHASE REGULATORY SUBUNIT KEI1"/>
    <property type="match status" value="1"/>
</dbReference>
<comment type="caution">
    <text evidence="2">The sequence shown here is derived from an EMBL/GenBank/DDBJ whole genome shotgun (WGS) entry which is preliminary data.</text>
</comment>
<proteinExistence type="predicted"/>
<dbReference type="Pfam" id="PF08552">
    <property type="entry name" value="Kei1"/>
    <property type="match status" value="1"/>
</dbReference>
<keyword evidence="1" id="KW-0472">Membrane</keyword>
<feature type="transmembrane region" description="Helical" evidence="1">
    <location>
        <begin position="12"/>
        <end position="30"/>
    </location>
</feature>
<feature type="transmembrane region" description="Helical" evidence="1">
    <location>
        <begin position="169"/>
        <end position="193"/>
    </location>
</feature>
<dbReference type="GO" id="GO:0000139">
    <property type="term" value="C:Golgi membrane"/>
    <property type="evidence" value="ECO:0007669"/>
    <property type="project" value="TreeGrafter"/>
</dbReference>
<keyword evidence="1" id="KW-0812">Transmembrane</keyword>
<dbReference type="PANTHER" id="PTHR28077:SF1">
    <property type="entry name" value="INOSITOL PHOSPHORYLCERAMIDE SYNTHASE REGULATORY SUBUNIT KEI1"/>
    <property type="match status" value="1"/>
</dbReference>
<accession>A0A642UEU2</accession>
<dbReference type="AlphaFoldDB" id="A0A642UEU2"/>
<dbReference type="RefSeq" id="XP_034009460.1">
    <property type="nucleotide sequence ID" value="XM_034158614.1"/>
</dbReference>
<keyword evidence="3" id="KW-1185">Reference proteome</keyword>
<reference evidence="2 3" key="1">
    <citation type="submission" date="2019-07" db="EMBL/GenBank/DDBJ databases">
        <title>Genome assembly of two rare yeast pathogens: Diutina rugosa and Trichomonascus ciferrii.</title>
        <authorList>
            <person name="Mixao V."/>
            <person name="Saus E."/>
            <person name="Hansen A."/>
            <person name="Lass-Flor C."/>
            <person name="Gabaldon T."/>
        </authorList>
    </citation>
    <scope>NUCLEOTIDE SEQUENCE [LARGE SCALE GENOMIC DNA]</scope>
    <source>
        <strain evidence="2 3">CBS 613</strain>
    </source>
</reference>